<keyword evidence="4" id="KW-1185">Reference proteome</keyword>
<dbReference type="PIRSF" id="PIRSF006305">
    <property type="entry name" value="Maf"/>
    <property type="match status" value="1"/>
</dbReference>
<dbReference type="PANTHER" id="PTHR43213:SF5">
    <property type="entry name" value="BIFUNCTIONAL DTTP_UTP PYROPHOSPHATASE_METHYLTRANSFERASE PROTEIN-RELATED"/>
    <property type="match status" value="1"/>
</dbReference>
<dbReference type="GO" id="GO:0047429">
    <property type="term" value="F:nucleoside triphosphate diphosphatase activity"/>
    <property type="evidence" value="ECO:0007669"/>
    <property type="project" value="InterPro"/>
</dbReference>
<dbReference type="SUPFAM" id="SSF52972">
    <property type="entry name" value="ITPase-like"/>
    <property type="match status" value="1"/>
</dbReference>
<dbReference type="PANTHER" id="PTHR43213">
    <property type="entry name" value="BIFUNCTIONAL DTTP/UTP PYROPHOSPHATASE/METHYLTRANSFERASE PROTEIN-RELATED"/>
    <property type="match status" value="1"/>
</dbReference>
<protein>
    <recommendedName>
        <fullName evidence="5">Maf-like protein</fullName>
    </recommendedName>
</protein>
<dbReference type="AlphaFoldDB" id="A0A8H8DAP9"/>
<evidence type="ECO:0008006" key="5">
    <source>
        <dbReference type="Google" id="ProtNLM"/>
    </source>
</evidence>
<dbReference type="RefSeq" id="XP_067548629.1">
    <property type="nucleotide sequence ID" value="XM_067692229.1"/>
</dbReference>
<evidence type="ECO:0000313" key="3">
    <source>
        <dbReference type="EMBL" id="KAG5419513.1"/>
    </source>
</evidence>
<dbReference type="GeneID" id="93651909"/>
<keyword evidence="2" id="KW-0378">Hydrolase</keyword>
<sequence>MTINTALNKKLKNFHLILGSTSPRRQQILKENLGIANFTTIASNFPEDLDKEKISPLEYVQLTSSKKAEAIYKTHGDTFRQNTLILTCDTIVTCNGKIFEKPMTKSAQAKFFQHFNTHRDIEVISAITVLKVENEKVSEYKDNAITKLSFKADNEDVIQAYIESEEGLEVAGGFKYQQLGCLLFDFISGDYYNVVGLPINTYELLNKAVE</sequence>
<dbReference type="InterPro" id="IPR003697">
    <property type="entry name" value="Maf-like"/>
</dbReference>
<dbReference type="EMBL" id="JAEOAQ010000003">
    <property type="protein sequence ID" value="KAG5419513.1"/>
    <property type="molecule type" value="Genomic_DNA"/>
</dbReference>
<gene>
    <name evidence="3" type="ORF">I9W82_003280</name>
</gene>
<dbReference type="CDD" id="cd00555">
    <property type="entry name" value="Maf"/>
    <property type="match status" value="1"/>
</dbReference>
<comment type="caution">
    <text evidence="3">The sequence shown here is derived from an EMBL/GenBank/DDBJ whole genome shotgun (WGS) entry which is preliminary data.</text>
</comment>
<dbReference type="InterPro" id="IPR029001">
    <property type="entry name" value="ITPase-like_fam"/>
</dbReference>
<proteinExistence type="inferred from homology"/>
<organism evidence="3 4">
    <name type="scientific">Candida metapsilosis</name>
    <dbReference type="NCBI Taxonomy" id="273372"/>
    <lineage>
        <taxon>Eukaryota</taxon>
        <taxon>Fungi</taxon>
        <taxon>Dikarya</taxon>
        <taxon>Ascomycota</taxon>
        <taxon>Saccharomycotina</taxon>
        <taxon>Pichiomycetes</taxon>
        <taxon>Debaryomycetaceae</taxon>
        <taxon>Candida/Lodderomyces clade</taxon>
        <taxon>Candida</taxon>
    </lineage>
</organism>
<dbReference type="HAMAP" id="MF_00528">
    <property type="entry name" value="Maf"/>
    <property type="match status" value="1"/>
</dbReference>
<dbReference type="OrthoDB" id="10267058at2759"/>
<evidence type="ECO:0000313" key="4">
    <source>
        <dbReference type="Proteomes" id="UP000669133"/>
    </source>
</evidence>
<dbReference type="Proteomes" id="UP000669133">
    <property type="component" value="Unassembled WGS sequence"/>
</dbReference>
<evidence type="ECO:0000256" key="2">
    <source>
        <dbReference type="ARBA" id="ARBA00022801"/>
    </source>
</evidence>
<reference evidence="3 4" key="1">
    <citation type="submission" date="2020-12" db="EMBL/GenBank/DDBJ databases">
        <title>Effect of drift, selection, and recombination on the evolution of hybrid genomes in Candida yeast pathogens.</title>
        <authorList>
            <person name="Mixao V."/>
            <person name="Ksiezopolska E."/>
            <person name="Saus E."/>
            <person name="Boekhout T."/>
            <person name="Gacser A."/>
            <person name="Gabaldon T."/>
        </authorList>
    </citation>
    <scope>NUCLEOTIDE SEQUENCE [LARGE SCALE GENOMIC DNA]</scope>
    <source>
        <strain evidence="3 4">BP57</strain>
    </source>
</reference>
<comment type="cofactor">
    <cofactor evidence="1">
        <name>a divalent metal cation</name>
        <dbReference type="ChEBI" id="CHEBI:60240"/>
    </cofactor>
</comment>
<evidence type="ECO:0000256" key="1">
    <source>
        <dbReference type="ARBA" id="ARBA00001968"/>
    </source>
</evidence>
<name>A0A8H8DAP9_9ASCO</name>
<dbReference type="Gene3D" id="3.90.950.10">
    <property type="match status" value="1"/>
</dbReference>
<dbReference type="Pfam" id="PF02545">
    <property type="entry name" value="Maf"/>
    <property type="match status" value="1"/>
</dbReference>
<dbReference type="NCBIfam" id="TIGR00172">
    <property type="entry name" value="maf"/>
    <property type="match status" value="1"/>
</dbReference>
<accession>A0A8H8DAP9</accession>